<proteinExistence type="predicted"/>
<organism evidence="3 4">
    <name type="scientific">Sphingomonas humi</name>
    <dbReference type="NCBI Taxonomy" id="335630"/>
    <lineage>
        <taxon>Bacteria</taxon>
        <taxon>Pseudomonadati</taxon>
        <taxon>Pseudomonadota</taxon>
        <taxon>Alphaproteobacteria</taxon>
        <taxon>Sphingomonadales</taxon>
        <taxon>Sphingomonadaceae</taxon>
        <taxon>Sphingomonas</taxon>
    </lineage>
</organism>
<name>A0ABP7RNR8_9SPHN</name>
<dbReference type="Pfam" id="PF13628">
    <property type="entry name" value="DUF4142"/>
    <property type="match status" value="1"/>
</dbReference>
<feature type="chain" id="PRO_5046688922" evidence="1">
    <location>
        <begin position="23"/>
        <end position="167"/>
    </location>
</feature>
<keyword evidence="4" id="KW-1185">Reference proteome</keyword>
<evidence type="ECO:0000256" key="1">
    <source>
        <dbReference type="SAM" id="SignalP"/>
    </source>
</evidence>
<sequence>MRRLVPIALVAALGAMGLTACATVNGPMDMTPEAAPAFVAMAASSDLFEIESSRLALQRSQNAMTRMHAQMMIRDHSNTSAQLRAVAAGAGIGVPIQMLPMHAALLNDLQRAGNFDAAYRAQQVTSHQQALALHDNYARHGDNPQLRGVAASAVPIVRGHLDHARRM</sequence>
<keyword evidence="1" id="KW-0732">Signal</keyword>
<feature type="signal peptide" evidence="1">
    <location>
        <begin position="1"/>
        <end position="22"/>
    </location>
</feature>
<reference evidence="4" key="1">
    <citation type="journal article" date="2019" name="Int. J. Syst. Evol. Microbiol.">
        <title>The Global Catalogue of Microorganisms (GCM) 10K type strain sequencing project: providing services to taxonomists for standard genome sequencing and annotation.</title>
        <authorList>
            <consortium name="The Broad Institute Genomics Platform"/>
            <consortium name="The Broad Institute Genome Sequencing Center for Infectious Disease"/>
            <person name="Wu L."/>
            <person name="Ma J."/>
        </authorList>
    </citation>
    <scope>NUCLEOTIDE SEQUENCE [LARGE SCALE GENOMIC DNA]</scope>
    <source>
        <strain evidence="4">JCM 16603</strain>
    </source>
</reference>
<dbReference type="PANTHER" id="PTHR38593:SF1">
    <property type="entry name" value="BLR2558 PROTEIN"/>
    <property type="match status" value="1"/>
</dbReference>
<comment type="caution">
    <text evidence="3">The sequence shown here is derived from an EMBL/GenBank/DDBJ whole genome shotgun (WGS) entry which is preliminary data.</text>
</comment>
<dbReference type="InterPro" id="IPR012347">
    <property type="entry name" value="Ferritin-like"/>
</dbReference>
<dbReference type="RefSeq" id="WP_344708874.1">
    <property type="nucleotide sequence ID" value="NZ_BAAAZD010000001.1"/>
</dbReference>
<dbReference type="PROSITE" id="PS51257">
    <property type="entry name" value="PROKAR_LIPOPROTEIN"/>
    <property type="match status" value="1"/>
</dbReference>
<accession>A0ABP7RNR8</accession>
<evidence type="ECO:0000259" key="2">
    <source>
        <dbReference type="Pfam" id="PF13628"/>
    </source>
</evidence>
<gene>
    <name evidence="3" type="ORF">GCM10022211_08050</name>
</gene>
<dbReference type="InterPro" id="IPR025419">
    <property type="entry name" value="DUF4142"/>
</dbReference>
<evidence type="ECO:0000313" key="4">
    <source>
        <dbReference type="Proteomes" id="UP001501310"/>
    </source>
</evidence>
<dbReference type="Proteomes" id="UP001501310">
    <property type="component" value="Unassembled WGS sequence"/>
</dbReference>
<dbReference type="Gene3D" id="1.20.1260.10">
    <property type="match status" value="1"/>
</dbReference>
<dbReference type="PANTHER" id="PTHR38593">
    <property type="entry name" value="BLR2558 PROTEIN"/>
    <property type="match status" value="1"/>
</dbReference>
<protein>
    <submittedName>
        <fullName evidence="3">DUF4142 domain-containing protein</fullName>
    </submittedName>
</protein>
<dbReference type="EMBL" id="BAAAZD010000001">
    <property type="protein sequence ID" value="GAA4000156.1"/>
    <property type="molecule type" value="Genomic_DNA"/>
</dbReference>
<feature type="domain" description="DUF4142" evidence="2">
    <location>
        <begin position="35"/>
        <end position="167"/>
    </location>
</feature>
<evidence type="ECO:0000313" key="3">
    <source>
        <dbReference type="EMBL" id="GAA4000156.1"/>
    </source>
</evidence>